<dbReference type="EMBL" id="CP063845">
    <property type="protein sequence ID" value="UFP96340.1"/>
    <property type="molecule type" value="Genomic_DNA"/>
</dbReference>
<dbReference type="SUPFAM" id="SSF51182">
    <property type="entry name" value="RmlC-like cupins"/>
    <property type="match status" value="1"/>
</dbReference>
<organism evidence="1 2">
    <name type="scientific">Gloeobacter morelensis MG652769</name>
    <dbReference type="NCBI Taxonomy" id="2781736"/>
    <lineage>
        <taxon>Bacteria</taxon>
        <taxon>Bacillati</taxon>
        <taxon>Cyanobacteriota</taxon>
        <taxon>Cyanophyceae</taxon>
        <taxon>Gloeobacterales</taxon>
        <taxon>Gloeobacteraceae</taxon>
        <taxon>Gloeobacter</taxon>
        <taxon>Gloeobacter morelensis</taxon>
    </lineage>
</organism>
<proteinExistence type="predicted"/>
<reference evidence="1 2" key="1">
    <citation type="journal article" date="2021" name="Genome Biol. Evol.">
        <title>Complete Genome Sequencing of a Novel Gloeobacter Species from a Waterfall Cave in Mexico.</title>
        <authorList>
            <person name="Saw J.H."/>
            <person name="Cardona T."/>
            <person name="Montejano G."/>
        </authorList>
    </citation>
    <scope>NUCLEOTIDE SEQUENCE [LARGE SCALE GENOMIC DNA]</scope>
    <source>
        <strain evidence="1">MG652769</strain>
    </source>
</reference>
<evidence type="ECO:0000313" key="2">
    <source>
        <dbReference type="Proteomes" id="UP001054846"/>
    </source>
</evidence>
<evidence type="ECO:0000313" key="1">
    <source>
        <dbReference type="EMBL" id="UFP96340.1"/>
    </source>
</evidence>
<dbReference type="InterPro" id="IPR011051">
    <property type="entry name" value="RmlC_Cupin_sf"/>
</dbReference>
<dbReference type="InterPro" id="IPR014710">
    <property type="entry name" value="RmlC-like_jellyroll"/>
</dbReference>
<sequence>MHIVPTDRVRPPCGERTNPLSKLLRLVEGVTLAAEREHYLADSLEYLFPFEHLEMGAPWNGEPLHPGHQDDKGDFQKQNVLDFHSGDAFVVRGWVHCGEWTGPFLRLSYRGGPDSRLWQSCPGGLGEAIRLWLKVGEANTARPLVVPYNRLSGRYEVELWGCSPAVLDHLDQKGAAALARGELQGRPDLVRGNRTDFLPQHTADHHPLAAIAPDHTLHPVLPLAIELAWASADERIWDSQNGRNYRYQFRMPLRGSDHYRQTGTSRSPHGGLGLLEYRNLFSNYGHHRGSDELGRRVAPWSFDAFGRKHPEGTTENFLAVDYLDLSVLYPGGGIGLHRHRDNQEIFVMSQGQGLMITGDWCQHSDRERCFEIRLLKAGHLVLLKAGQLHGLLNTTEESIALLTLGGYD</sequence>
<accession>A0ABY3PRU3</accession>
<dbReference type="RefSeq" id="WP_230843585.1">
    <property type="nucleotide sequence ID" value="NZ_CP063845.1"/>
</dbReference>
<dbReference type="Proteomes" id="UP001054846">
    <property type="component" value="Chromosome"/>
</dbReference>
<keyword evidence="2" id="KW-1185">Reference proteome</keyword>
<protein>
    <submittedName>
        <fullName evidence="1">Cupin domain-containing protein</fullName>
    </submittedName>
</protein>
<gene>
    <name evidence="1" type="ORF">ISF26_09065</name>
</gene>
<dbReference type="Gene3D" id="2.60.120.10">
    <property type="entry name" value="Jelly Rolls"/>
    <property type="match status" value="1"/>
</dbReference>
<name>A0ABY3PRU3_9CYAN</name>